<dbReference type="InterPro" id="IPR003737">
    <property type="entry name" value="GlcNAc_PI_deacetylase-related"/>
</dbReference>
<dbReference type="UniPathway" id="UPA00196"/>
<proteinExistence type="predicted"/>
<dbReference type="InterPro" id="IPR024078">
    <property type="entry name" value="LmbE-like_dom_sf"/>
</dbReference>
<protein>
    <submittedName>
        <fullName evidence="2">Uncharacterized protein</fullName>
    </submittedName>
</protein>
<dbReference type="Proteomes" id="UP000281604">
    <property type="component" value="Unassembled WGS sequence"/>
</dbReference>
<feature type="transmembrane region" description="Helical" evidence="1">
    <location>
        <begin position="84"/>
        <end position="105"/>
    </location>
</feature>
<dbReference type="AlphaFoldDB" id="A0A3M4ACF6"/>
<dbReference type="PANTHER" id="PTHR12993">
    <property type="entry name" value="N-ACETYLGLUCOSAMINYL-PHOSPHATIDYLINOSITOL DE-N-ACETYLASE-RELATED"/>
    <property type="match status" value="1"/>
</dbReference>
<dbReference type="Gene3D" id="3.40.50.10320">
    <property type="entry name" value="LmbE-like"/>
    <property type="match status" value="1"/>
</dbReference>
<comment type="caution">
    <text evidence="2">The sequence shown here is derived from an EMBL/GenBank/DDBJ whole genome shotgun (WGS) entry which is preliminary data.</text>
</comment>
<dbReference type="SUPFAM" id="SSF102588">
    <property type="entry name" value="LmbE-like"/>
    <property type="match status" value="1"/>
</dbReference>
<evidence type="ECO:0000313" key="2">
    <source>
        <dbReference type="EMBL" id="RMP03926.1"/>
    </source>
</evidence>
<dbReference type="EMBL" id="RBQE01000344">
    <property type="protein sequence ID" value="RMP03926.1"/>
    <property type="molecule type" value="Genomic_DNA"/>
</dbReference>
<dbReference type="GO" id="GO:0016811">
    <property type="term" value="F:hydrolase activity, acting on carbon-nitrogen (but not peptide) bonds, in linear amides"/>
    <property type="evidence" value="ECO:0007669"/>
    <property type="project" value="TreeGrafter"/>
</dbReference>
<keyword evidence="1" id="KW-0472">Membrane</keyword>
<keyword evidence="1" id="KW-0812">Transmembrane</keyword>
<dbReference type="GO" id="GO:0006506">
    <property type="term" value="P:GPI anchor biosynthetic process"/>
    <property type="evidence" value="ECO:0007669"/>
    <property type="project" value="UniProtKB-UniPathway"/>
</dbReference>
<reference evidence="2 3" key="1">
    <citation type="submission" date="2018-08" db="EMBL/GenBank/DDBJ databases">
        <title>Recombination of ecologically and evolutionarily significant loci maintains genetic cohesion in the Pseudomonas syringae species complex.</title>
        <authorList>
            <person name="Dillon M."/>
            <person name="Thakur S."/>
            <person name="Almeida R.N.D."/>
            <person name="Weir B.S."/>
            <person name="Guttman D.S."/>
        </authorList>
    </citation>
    <scope>NUCLEOTIDE SEQUENCE [LARGE SCALE GENOMIC DNA]</scope>
    <source>
        <strain evidence="2 3">ICMP 3706</strain>
    </source>
</reference>
<organism evidence="2 3">
    <name type="scientific">Pseudomonas syringae pv. persicae</name>
    <dbReference type="NCBI Taxonomy" id="237306"/>
    <lineage>
        <taxon>Bacteria</taxon>
        <taxon>Pseudomonadati</taxon>
        <taxon>Pseudomonadota</taxon>
        <taxon>Gammaproteobacteria</taxon>
        <taxon>Pseudomonadales</taxon>
        <taxon>Pseudomonadaceae</taxon>
        <taxon>Pseudomonas</taxon>
    </lineage>
</organism>
<evidence type="ECO:0000256" key="1">
    <source>
        <dbReference type="SAM" id="Phobius"/>
    </source>
</evidence>
<dbReference type="GO" id="GO:0016020">
    <property type="term" value="C:membrane"/>
    <property type="evidence" value="ECO:0007669"/>
    <property type="project" value="GOC"/>
</dbReference>
<accession>A0A3M4ACF6</accession>
<dbReference type="Pfam" id="PF02585">
    <property type="entry name" value="PIG-L"/>
    <property type="match status" value="1"/>
</dbReference>
<evidence type="ECO:0000313" key="3">
    <source>
        <dbReference type="Proteomes" id="UP000281604"/>
    </source>
</evidence>
<dbReference type="PANTHER" id="PTHR12993:SF29">
    <property type="entry name" value="BLR3841 PROTEIN"/>
    <property type="match status" value="1"/>
</dbReference>
<keyword evidence="1" id="KW-1133">Transmembrane helix</keyword>
<sequence>MGQHRVRQRRCRSRNPGLQPRQRAEFRQYPVRLGERPRLGQITAFFLWSCRPRVQGPMVQPRSGVPDLSRKQQLLKRHRRNKRLALLGGLLLLIAIGVLTVWWLVPLVAVCAWVAHEAWFADHLFYSPTDDYQYSFPADSEVPGVRLDGGTLLIDPAVQLTGDETLILALTVKSTWLGRFLDPVVELQGQALSDRQAFERGVCGVRYLNLTGLGEPLAAGALQLRGRFCRLARTPRLWLFRQPDARKQRVMVIAPHADDAELAAFGLYSQAEEAWIVTLTAGEIEAEHYRQMGMQRAEAARMKGRLRAWDSIAVARWGGVPESHCVQLGYFCLQLPAMQAAPDTPVASREADLTDTRLFRQFNTLPLPGDDGQPTWNNLLADLRALLLKARPQVIVMPHPAIDPHPDHVCAQAAVREALAGLEWQPDVVLGYANHLHDNDRWPMGDAYSGISLPPVFDASLPLVPYSLHLSVAAQRDKAMALGMMHDLLPPMPFKRRVRRALQRVLAGRHWPAEGENEFFRKAVRRHELFWRSRDI</sequence>
<gene>
    <name evidence="2" type="ORF">ALQ30_05552</name>
</gene>
<name>A0A3M4ACF6_9PSED</name>